<dbReference type="CDD" id="cd16413">
    <property type="entry name" value="DGQHR_domain"/>
    <property type="match status" value="1"/>
</dbReference>
<dbReference type="Pfam" id="PF14072">
    <property type="entry name" value="DndB"/>
    <property type="match status" value="1"/>
</dbReference>
<dbReference type="AlphaFoldDB" id="A0A7Y4JX89"/>
<dbReference type="Proteomes" id="UP000528460">
    <property type="component" value="Unassembled WGS sequence"/>
</dbReference>
<proteinExistence type="predicted"/>
<sequence length="378" mass="42032">MEAIERPAARIRQGNLVLYATSLRVSDLRRPKFYEIDTLDADEGTGYQRVLNETRAKRLADYLLEGHRALEAFLPTSIFLATDKLLPFEEGKNVLQIDESKTGPFNVVDGQHRLRGLVLAAEKDPSLNDFEVPVNIAVGLSKVSQMAHFLIVNTTQKAVDKAIEQQIVARLTDMIDFEKTPVLPRWIQRQVDKGEDARALAIVSHLNEEPSSPWCGKIRMANTEDETGDATINQKSFVASLKKYVLTPSNPISGSHWDADKQKKVMANYWRAIASLLVEAGDETSVVFKTNGLHLFHGASPAIFTRLENDRDFKVEAITKLLKHALENLSTEFIGMSTPAFWKRGGQASGMNQAAIRKYGTALATAMHTRPGSDAVEM</sequence>
<organism evidence="1 2">
    <name type="scientific">Corallococcus exercitus</name>
    <dbReference type="NCBI Taxonomy" id="2316736"/>
    <lineage>
        <taxon>Bacteria</taxon>
        <taxon>Pseudomonadati</taxon>
        <taxon>Myxococcota</taxon>
        <taxon>Myxococcia</taxon>
        <taxon>Myxococcales</taxon>
        <taxon>Cystobacterineae</taxon>
        <taxon>Myxococcaceae</taxon>
        <taxon>Corallococcus</taxon>
    </lineage>
</organism>
<name>A0A7Y4JX89_9BACT</name>
<evidence type="ECO:0000313" key="2">
    <source>
        <dbReference type="Proteomes" id="UP000528460"/>
    </source>
</evidence>
<dbReference type="EMBL" id="JABFJW010000189">
    <property type="protein sequence ID" value="NOK11887.1"/>
    <property type="molecule type" value="Genomic_DNA"/>
</dbReference>
<comment type="caution">
    <text evidence="1">The sequence shown here is derived from an EMBL/GenBank/DDBJ whole genome shotgun (WGS) entry which is preliminary data.</text>
</comment>
<protein>
    <submittedName>
        <fullName evidence="1">DGQHR domain-containing protein</fullName>
    </submittedName>
</protein>
<dbReference type="InterPro" id="IPR017642">
    <property type="entry name" value="DNA_S_mod_DndB"/>
</dbReference>
<accession>A0A7Y4JX89</accession>
<gene>
    <name evidence="1" type="ORF">HNS30_22875</name>
</gene>
<reference evidence="1 2" key="1">
    <citation type="submission" date="2020-05" db="EMBL/GenBank/DDBJ databases">
        <authorList>
            <person name="Whitworth D."/>
        </authorList>
    </citation>
    <scope>NUCLEOTIDE SEQUENCE [LARGE SCALE GENOMIC DNA]</scope>
    <source>
        <strain evidence="1 2">CA046A</strain>
    </source>
</reference>
<dbReference type="InterPro" id="IPR017601">
    <property type="entry name" value="DGQHR-contain_dom"/>
</dbReference>
<evidence type="ECO:0000313" key="1">
    <source>
        <dbReference type="EMBL" id="NOK11887.1"/>
    </source>
</evidence>
<dbReference type="RefSeq" id="WP_171417902.1">
    <property type="nucleotide sequence ID" value="NZ_JABFJW010000189.1"/>
</dbReference>
<dbReference type="NCBIfam" id="TIGR03187">
    <property type="entry name" value="DGQHR"/>
    <property type="match status" value="1"/>
</dbReference>